<protein>
    <submittedName>
        <fullName evidence="1">Uncharacterized protein</fullName>
    </submittedName>
</protein>
<dbReference type="Proteomes" id="UP001064048">
    <property type="component" value="Chromosome 20"/>
</dbReference>
<comment type="caution">
    <text evidence="1">The sequence shown here is derived from an EMBL/GenBank/DDBJ whole genome shotgun (WGS) entry which is preliminary data.</text>
</comment>
<evidence type="ECO:0000313" key="1">
    <source>
        <dbReference type="EMBL" id="KAI8437269.1"/>
    </source>
</evidence>
<sequence length="431" mass="49707">MSNITLEFLQGLLREDYPDVTILEFEGAPGTKRGDNYTSMVYRIELKGTQKHLEADASCETEQPWTGSIIYKCLPESILRREAFKSDELFCNEVAFYNKIWPALLEFQEEWKLKNPFKAIPKCYLAQNDLVILKDLKQQGFLMPDRRQGLTIEQCYFVLKNLSQFHALSLAMKYHNPESFYELLNIQDGISEVLFAGENEEYYKAYYREATGNALAMVEEGLADCDDKDVYLSKFRDFVSEDNFFQMMVDLVSPREPLAVICHGDCWTNNLLFRYVNGDIAEMFMVDFQLARYASPAMDLGYLLYLCLDRSQRAEHLSSLLEYYTEELHKRLLELSEEDTVFTGNLNRDNLGDMLQEEFKRGGRFGLGVALDMYPIMLCDSDEAPNLYQAKESEVVPTHHDCTVTPVSTSNATCRKKMTDLLIELVDEGII</sequence>
<dbReference type="EMBL" id="CM046120">
    <property type="protein sequence ID" value="KAI8437269.1"/>
    <property type="molecule type" value="Genomic_DNA"/>
</dbReference>
<evidence type="ECO:0000313" key="2">
    <source>
        <dbReference type="Proteomes" id="UP001064048"/>
    </source>
</evidence>
<reference evidence="1 2" key="1">
    <citation type="journal article" date="2022" name="Genome Biol. Evol.">
        <title>The Spruce Budworm Genome: Reconstructing the Evolutionary History of Antifreeze Proteins.</title>
        <authorList>
            <person name="Beliveau C."/>
            <person name="Gagne P."/>
            <person name="Picq S."/>
            <person name="Vernygora O."/>
            <person name="Keeling C.I."/>
            <person name="Pinkney K."/>
            <person name="Doucet D."/>
            <person name="Wen F."/>
            <person name="Johnston J.S."/>
            <person name="Maaroufi H."/>
            <person name="Boyle B."/>
            <person name="Laroche J."/>
            <person name="Dewar K."/>
            <person name="Juretic N."/>
            <person name="Blackburn G."/>
            <person name="Nisole A."/>
            <person name="Brunet B."/>
            <person name="Brandao M."/>
            <person name="Lumley L."/>
            <person name="Duan J."/>
            <person name="Quan G."/>
            <person name="Lucarotti C.J."/>
            <person name="Roe A.D."/>
            <person name="Sperling F.A.H."/>
            <person name="Levesque R.C."/>
            <person name="Cusson M."/>
        </authorList>
    </citation>
    <scope>NUCLEOTIDE SEQUENCE [LARGE SCALE GENOMIC DNA]</scope>
    <source>
        <strain evidence="1">Glfc:IPQL:Cfum</strain>
    </source>
</reference>
<keyword evidence="2" id="KW-1185">Reference proteome</keyword>
<accession>A0ACC0KL67</accession>
<gene>
    <name evidence="1" type="ORF">MSG28_011650</name>
</gene>
<name>A0ACC0KL67_CHOFU</name>
<proteinExistence type="predicted"/>
<organism evidence="1 2">
    <name type="scientific">Choristoneura fumiferana</name>
    <name type="common">Spruce budworm moth</name>
    <name type="synonym">Archips fumiferana</name>
    <dbReference type="NCBI Taxonomy" id="7141"/>
    <lineage>
        <taxon>Eukaryota</taxon>
        <taxon>Metazoa</taxon>
        <taxon>Ecdysozoa</taxon>
        <taxon>Arthropoda</taxon>
        <taxon>Hexapoda</taxon>
        <taxon>Insecta</taxon>
        <taxon>Pterygota</taxon>
        <taxon>Neoptera</taxon>
        <taxon>Endopterygota</taxon>
        <taxon>Lepidoptera</taxon>
        <taxon>Glossata</taxon>
        <taxon>Ditrysia</taxon>
        <taxon>Tortricoidea</taxon>
        <taxon>Tortricidae</taxon>
        <taxon>Tortricinae</taxon>
        <taxon>Choristoneura</taxon>
    </lineage>
</organism>